<dbReference type="Pfam" id="PF04519">
    <property type="entry name" value="Bactofilin"/>
    <property type="match status" value="1"/>
</dbReference>
<dbReference type="Proteomes" id="UP000634529">
    <property type="component" value="Unassembled WGS sequence"/>
</dbReference>
<organism evidence="3 4">
    <name type="scientific">Paenibacillus arenosi</name>
    <dbReference type="NCBI Taxonomy" id="2774142"/>
    <lineage>
        <taxon>Bacteria</taxon>
        <taxon>Bacillati</taxon>
        <taxon>Bacillota</taxon>
        <taxon>Bacilli</taxon>
        <taxon>Bacillales</taxon>
        <taxon>Paenibacillaceae</taxon>
        <taxon>Paenibacillus</taxon>
    </lineage>
</organism>
<comment type="similarity">
    <text evidence="1">Belongs to the bactofilin family.</text>
</comment>
<evidence type="ECO:0000313" key="4">
    <source>
        <dbReference type="Proteomes" id="UP000634529"/>
    </source>
</evidence>
<dbReference type="EMBL" id="JACYTN010000004">
    <property type="protein sequence ID" value="MBD8498316.1"/>
    <property type="molecule type" value="Genomic_DNA"/>
</dbReference>
<reference evidence="3 4" key="1">
    <citation type="submission" date="2020-09" db="EMBL/GenBank/DDBJ databases">
        <title>Paenibacillus sp. CAU 1523 isolated from sand of Haeundae Beach.</title>
        <authorList>
            <person name="Kim W."/>
        </authorList>
    </citation>
    <scope>NUCLEOTIDE SEQUENCE [LARGE SCALE GENOMIC DNA]</scope>
    <source>
        <strain evidence="3 4">CAU 1523</strain>
    </source>
</reference>
<feature type="compositionally biased region" description="Low complexity" evidence="2">
    <location>
        <begin position="121"/>
        <end position="132"/>
    </location>
</feature>
<dbReference type="InterPro" id="IPR007607">
    <property type="entry name" value="BacA/B"/>
</dbReference>
<evidence type="ECO:0000256" key="2">
    <source>
        <dbReference type="SAM" id="MobiDB-lite"/>
    </source>
</evidence>
<protein>
    <submittedName>
        <fullName evidence="3">Polymer-forming cytoskeletal protein</fullName>
    </submittedName>
</protein>
<dbReference type="PANTHER" id="PTHR35024">
    <property type="entry name" value="HYPOTHETICAL CYTOSOLIC PROTEIN"/>
    <property type="match status" value="1"/>
</dbReference>
<feature type="compositionally biased region" description="Polar residues" evidence="2">
    <location>
        <begin position="133"/>
        <end position="146"/>
    </location>
</feature>
<comment type="caution">
    <text evidence="3">The sequence shown here is derived from an EMBL/GenBank/DDBJ whole genome shotgun (WGS) entry which is preliminary data.</text>
</comment>
<dbReference type="PANTHER" id="PTHR35024:SF4">
    <property type="entry name" value="POLYMER-FORMING CYTOSKELETAL PROTEIN"/>
    <property type="match status" value="1"/>
</dbReference>
<feature type="region of interest" description="Disordered" evidence="2">
    <location>
        <begin position="111"/>
        <end position="173"/>
    </location>
</feature>
<accession>A0ABR9AW06</accession>
<sequence length="173" mass="18542">MFGKSTRPSMSDTIISYGTEMEGHLNCQSNLRIDGQFKGTITCQGTVIIGNNGETHANIEAKQIIIAGKIHGELKVAGKLTITSTGHLVGNCVSQSLIIEEGGTLNGISKMEGAESSAEQIPTSISLPSPSIEGSSTSNDDNQQLETEVLFSQDHSNRYHPNKKKKRKEKQAG</sequence>
<proteinExistence type="inferred from homology"/>
<name>A0ABR9AW06_9BACL</name>
<feature type="compositionally biased region" description="Basic residues" evidence="2">
    <location>
        <begin position="158"/>
        <end position="173"/>
    </location>
</feature>
<evidence type="ECO:0000313" key="3">
    <source>
        <dbReference type="EMBL" id="MBD8498316.1"/>
    </source>
</evidence>
<gene>
    <name evidence="3" type="ORF">IFO66_08325</name>
</gene>
<keyword evidence="4" id="KW-1185">Reference proteome</keyword>
<evidence type="ECO:0000256" key="1">
    <source>
        <dbReference type="ARBA" id="ARBA00044755"/>
    </source>
</evidence>
<dbReference type="RefSeq" id="WP_192024711.1">
    <property type="nucleotide sequence ID" value="NZ_JACYTN010000004.1"/>
</dbReference>